<name>A0ABY3TJH1_9MYCO</name>
<feature type="region of interest" description="Disordered" evidence="1">
    <location>
        <begin position="1"/>
        <end position="20"/>
    </location>
</feature>
<organism evidence="2 3">
    <name type="scientific">Mycolicibacterium crocinum</name>
    <dbReference type="NCBI Taxonomy" id="388459"/>
    <lineage>
        <taxon>Bacteria</taxon>
        <taxon>Bacillati</taxon>
        <taxon>Actinomycetota</taxon>
        <taxon>Actinomycetes</taxon>
        <taxon>Mycobacteriales</taxon>
        <taxon>Mycobacteriaceae</taxon>
        <taxon>Mycolicibacterium</taxon>
    </lineage>
</organism>
<evidence type="ECO:0000256" key="1">
    <source>
        <dbReference type="SAM" id="MobiDB-lite"/>
    </source>
</evidence>
<evidence type="ECO:0000313" key="2">
    <source>
        <dbReference type="EMBL" id="ULN41602.1"/>
    </source>
</evidence>
<dbReference type="InterPro" id="IPR024384">
    <property type="entry name" value="DUF2742"/>
</dbReference>
<evidence type="ECO:0000313" key="3">
    <source>
        <dbReference type="Proteomes" id="UP001055337"/>
    </source>
</evidence>
<keyword evidence="3" id="KW-1185">Reference proteome</keyword>
<dbReference type="RefSeq" id="WP_240178153.1">
    <property type="nucleotide sequence ID" value="NZ_CP092362.2"/>
</dbReference>
<dbReference type="EMBL" id="CP092362">
    <property type="protein sequence ID" value="ULN41602.1"/>
    <property type="molecule type" value="Genomic_DNA"/>
</dbReference>
<dbReference type="Pfam" id="PF10888">
    <property type="entry name" value="DUF2742"/>
    <property type="match status" value="1"/>
</dbReference>
<accession>A0ABY3TJH1</accession>
<sequence length="120" mass="13345">MTGTFDNEETPAQRGGTPSSREISWYSTFLFAERYASNHDVALHDLPIPGTPTWCGMPDDDARKLMALVLGGVREALNHDAVQEKLIDASHEVAAAAKWISDHDRFITNRGDSYIQRKVS</sequence>
<proteinExistence type="predicted"/>
<protein>
    <submittedName>
        <fullName evidence="2">DUF2742 domain-containing protein</fullName>
    </submittedName>
</protein>
<gene>
    <name evidence="2" type="ORF">MI149_00085</name>
</gene>
<reference evidence="2" key="1">
    <citation type="submission" date="2022-08" db="EMBL/GenBank/DDBJ databases">
        <title>Whole genome sequencing of non-tuberculosis mycobacteria type-strains.</title>
        <authorList>
            <person name="Igarashi Y."/>
            <person name="Osugi A."/>
            <person name="Mitarai S."/>
        </authorList>
    </citation>
    <scope>NUCLEOTIDE SEQUENCE</scope>
    <source>
        <strain evidence="2">JCM 16369</strain>
    </source>
</reference>
<dbReference type="Proteomes" id="UP001055337">
    <property type="component" value="Chromosome"/>
</dbReference>